<organism evidence="7 8">
    <name type="scientific">Halopenitus persicus</name>
    <dbReference type="NCBI Taxonomy" id="1048396"/>
    <lineage>
        <taxon>Archaea</taxon>
        <taxon>Methanobacteriati</taxon>
        <taxon>Methanobacteriota</taxon>
        <taxon>Stenosarchaea group</taxon>
        <taxon>Halobacteria</taxon>
        <taxon>Halobacteriales</taxon>
        <taxon>Haloferacaceae</taxon>
        <taxon>Halopenitus</taxon>
    </lineage>
</organism>
<evidence type="ECO:0000256" key="5">
    <source>
        <dbReference type="SAM" id="MobiDB-lite"/>
    </source>
</evidence>
<keyword evidence="4" id="KW-0963">Cytoplasm</keyword>
<comment type="function">
    <text evidence="4">Nucleotidase that shows phosphatase activity on nucleoside 5'-monophosphates.</text>
</comment>
<feature type="binding site" evidence="4">
    <location>
        <position position="42"/>
    </location>
    <ligand>
        <name>a divalent metal cation</name>
        <dbReference type="ChEBI" id="CHEBI:60240"/>
    </ligand>
</feature>
<dbReference type="Proteomes" id="UP000199079">
    <property type="component" value="Unassembled WGS sequence"/>
</dbReference>
<dbReference type="PANTHER" id="PTHR30457">
    <property type="entry name" value="5'-NUCLEOTIDASE SURE"/>
    <property type="match status" value="1"/>
</dbReference>
<reference evidence="8" key="1">
    <citation type="submission" date="2016-10" db="EMBL/GenBank/DDBJ databases">
        <authorList>
            <person name="Varghese N."/>
            <person name="Submissions S."/>
        </authorList>
    </citation>
    <scope>NUCLEOTIDE SEQUENCE [LARGE SCALE GENOMIC DNA]</scope>
    <source>
        <strain evidence="8">DC30,IBRC 10041,KCTC 4046</strain>
    </source>
</reference>
<dbReference type="InterPro" id="IPR002828">
    <property type="entry name" value="SurE-like_Pase/nucleotidase"/>
</dbReference>
<dbReference type="AlphaFoldDB" id="A0A1H3JKF6"/>
<feature type="binding site" evidence="4">
    <location>
        <position position="90"/>
    </location>
    <ligand>
        <name>a divalent metal cation</name>
        <dbReference type="ChEBI" id="CHEBI:60240"/>
    </ligand>
</feature>
<accession>A0A1H3JKF6</accession>
<evidence type="ECO:0000256" key="2">
    <source>
        <dbReference type="ARBA" id="ARBA00022723"/>
    </source>
</evidence>
<evidence type="ECO:0000313" key="8">
    <source>
        <dbReference type="Proteomes" id="UP000199079"/>
    </source>
</evidence>
<dbReference type="InterPro" id="IPR030048">
    <property type="entry name" value="SurE"/>
</dbReference>
<comment type="subcellular location">
    <subcellularLocation>
        <location evidence="4">Cytoplasm</location>
    </subcellularLocation>
</comment>
<evidence type="ECO:0000259" key="6">
    <source>
        <dbReference type="Pfam" id="PF01975"/>
    </source>
</evidence>
<dbReference type="Gene3D" id="3.40.1210.10">
    <property type="entry name" value="Survival protein SurE-like phosphatase/nucleotidase"/>
    <property type="match status" value="1"/>
</dbReference>
<comment type="catalytic activity">
    <reaction evidence="4">
        <text>a ribonucleoside 5'-phosphate + H2O = a ribonucleoside + phosphate</text>
        <dbReference type="Rhea" id="RHEA:12484"/>
        <dbReference type="ChEBI" id="CHEBI:15377"/>
        <dbReference type="ChEBI" id="CHEBI:18254"/>
        <dbReference type="ChEBI" id="CHEBI:43474"/>
        <dbReference type="ChEBI" id="CHEBI:58043"/>
        <dbReference type="EC" id="3.1.3.5"/>
    </reaction>
</comment>
<evidence type="ECO:0000313" key="7">
    <source>
        <dbReference type="EMBL" id="SDY40377.1"/>
    </source>
</evidence>
<dbReference type="Pfam" id="PF01975">
    <property type="entry name" value="SurE"/>
    <property type="match status" value="1"/>
</dbReference>
<proteinExistence type="inferred from homology"/>
<protein>
    <recommendedName>
        <fullName evidence="4">5'-nucleotidase SurE</fullName>
        <ecNumber evidence="4">3.1.3.5</ecNumber>
    </recommendedName>
    <alternativeName>
        <fullName evidence="4">Nucleoside 5'-monophosphate phosphohydrolase</fullName>
    </alternativeName>
</protein>
<dbReference type="RefSeq" id="WP_092732633.1">
    <property type="nucleotide sequence ID" value="NZ_FNPC01000005.1"/>
</dbReference>
<feature type="region of interest" description="Disordered" evidence="5">
    <location>
        <begin position="264"/>
        <end position="285"/>
    </location>
</feature>
<evidence type="ECO:0000256" key="1">
    <source>
        <dbReference type="ARBA" id="ARBA00011062"/>
    </source>
</evidence>
<keyword evidence="2 4" id="KW-0479">Metal-binding</keyword>
<dbReference type="HAMAP" id="MF_00060">
    <property type="entry name" value="SurE"/>
    <property type="match status" value="1"/>
</dbReference>
<dbReference type="InterPro" id="IPR036523">
    <property type="entry name" value="SurE-like_sf"/>
</dbReference>
<keyword evidence="8" id="KW-1185">Reference proteome</keyword>
<dbReference type="GO" id="GO:0008253">
    <property type="term" value="F:5'-nucleotidase activity"/>
    <property type="evidence" value="ECO:0007669"/>
    <property type="project" value="UniProtKB-UniRule"/>
</dbReference>
<dbReference type="OrthoDB" id="26873at2157"/>
<feature type="binding site" evidence="4">
    <location>
        <position position="12"/>
    </location>
    <ligand>
        <name>a divalent metal cation</name>
        <dbReference type="ChEBI" id="CHEBI:60240"/>
    </ligand>
</feature>
<name>A0A1H3JKF6_9EURY</name>
<sequence>MSVDRILLTNDDGIDTVGFRALYDALEPAYDVVAVAPAADQSAVGRSISQDVVVHDHELGYAVEGTPADCVVAGLGELVHDADAVVSGCNKGANLGEYVLGRSGTVSAAVEAAFFDVPAIATSMYVPGGDDWWELEPDPEHFAHAARVTRYLVDNAVDAGVFDHADYLNVNAPMADGESGPPPTEHATIAVTEPSTLYEMDAEWDAETGDITLHDRIWDRMRTGDVPDPEGTDRRAIVEGRVSVSPLSVPHASEHHEALDGLATAYGSENDPEPIADAGSGAGGD</sequence>
<keyword evidence="3 4" id="KW-0378">Hydrolase</keyword>
<evidence type="ECO:0000256" key="3">
    <source>
        <dbReference type="ARBA" id="ARBA00022801"/>
    </source>
</evidence>
<feature type="domain" description="Survival protein SurE-like phosphatase/nucleotidase" evidence="6">
    <location>
        <begin position="6"/>
        <end position="180"/>
    </location>
</feature>
<feature type="binding site" evidence="4">
    <location>
        <position position="11"/>
    </location>
    <ligand>
        <name>a divalent metal cation</name>
        <dbReference type="ChEBI" id="CHEBI:60240"/>
    </ligand>
</feature>
<gene>
    <name evidence="4" type="primary">surE</name>
    <name evidence="7" type="ORF">SAMN05216564_10549</name>
</gene>
<keyword evidence="4" id="KW-0547">Nucleotide-binding</keyword>
<dbReference type="PANTHER" id="PTHR30457:SF0">
    <property type="entry name" value="PHOSPHATASE, PUTATIVE (AFU_ORTHOLOGUE AFUA_4G01070)-RELATED"/>
    <property type="match status" value="1"/>
</dbReference>
<comment type="cofactor">
    <cofactor evidence="4">
        <name>a divalent metal cation</name>
        <dbReference type="ChEBI" id="CHEBI:60240"/>
    </cofactor>
    <text evidence="4">Binds 1 divalent metal cation per subunit.</text>
</comment>
<dbReference type="GO" id="GO:0046872">
    <property type="term" value="F:metal ion binding"/>
    <property type="evidence" value="ECO:0007669"/>
    <property type="project" value="UniProtKB-UniRule"/>
</dbReference>
<evidence type="ECO:0000256" key="4">
    <source>
        <dbReference type="HAMAP-Rule" id="MF_00060"/>
    </source>
</evidence>
<dbReference type="EC" id="3.1.3.5" evidence="4"/>
<dbReference type="SUPFAM" id="SSF64167">
    <property type="entry name" value="SurE-like"/>
    <property type="match status" value="1"/>
</dbReference>
<dbReference type="GO" id="GO:0000166">
    <property type="term" value="F:nucleotide binding"/>
    <property type="evidence" value="ECO:0007669"/>
    <property type="project" value="UniProtKB-KW"/>
</dbReference>
<comment type="similarity">
    <text evidence="1 4">Belongs to the SurE nucleotidase family.</text>
</comment>
<dbReference type="EMBL" id="FNPC01000005">
    <property type="protein sequence ID" value="SDY40377.1"/>
    <property type="molecule type" value="Genomic_DNA"/>
</dbReference>
<dbReference type="GO" id="GO:0005737">
    <property type="term" value="C:cytoplasm"/>
    <property type="evidence" value="ECO:0007669"/>
    <property type="project" value="UniProtKB-SubCell"/>
</dbReference>